<protein>
    <recommendedName>
        <fullName evidence="3">Aminoglycoside phosphotransferase domain-containing protein</fullName>
    </recommendedName>
</protein>
<evidence type="ECO:0008006" key="3">
    <source>
        <dbReference type="Google" id="ProtNLM"/>
    </source>
</evidence>
<dbReference type="EMBL" id="JALP01000060">
    <property type="protein sequence ID" value="THG91641.1"/>
    <property type="molecule type" value="Genomic_DNA"/>
</dbReference>
<evidence type="ECO:0000313" key="2">
    <source>
        <dbReference type="Proteomes" id="UP000297014"/>
    </source>
</evidence>
<gene>
    <name evidence="1" type="ORF">AJ85_03730</name>
</gene>
<dbReference type="OrthoDB" id="4030632at2"/>
<organism evidence="1 2">
    <name type="scientific">Alkalihalobacillus alcalophilus ATCC 27647 = CGMCC 1.3604</name>
    <dbReference type="NCBI Taxonomy" id="1218173"/>
    <lineage>
        <taxon>Bacteria</taxon>
        <taxon>Bacillati</taxon>
        <taxon>Bacillota</taxon>
        <taxon>Bacilli</taxon>
        <taxon>Bacillales</taxon>
        <taxon>Bacillaceae</taxon>
        <taxon>Alkalihalobacillus</taxon>
    </lineage>
</organism>
<dbReference type="Gene3D" id="3.90.1200.10">
    <property type="match status" value="1"/>
</dbReference>
<dbReference type="Proteomes" id="UP000297014">
    <property type="component" value="Unassembled WGS sequence"/>
</dbReference>
<accession>A0A4S4K227</accession>
<comment type="caution">
    <text evidence="1">The sequence shown here is derived from an EMBL/GenBank/DDBJ whole genome shotgun (WGS) entry which is preliminary data.</text>
</comment>
<dbReference type="SUPFAM" id="SSF56112">
    <property type="entry name" value="Protein kinase-like (PK-like)"/>
    <property type="match status" value="1"/>
</dbReference>
<sequence length="369" mass="44729">MLNKLFNYINKKRKLVESFRSSAKYLSSGKYCFDDNLTFMYLKDDELKKHYKSLFEKKTFNNSLYSLIIKILRITIFSKEYKVYNKKKLVNCEDFAGTVYLPANNNDVNKDIRIFDFSNKKVLTIYAEAENFKKKLSTYDNFKKFFLMPKILWFDNDNMLIIEELIDYMPKIDWKKEDSSYVVNVIINNYLDYFKAVQSKEKFIIKTSESMIENLSTDINFLDFYKRNKFYLNGLSGTSLPYLSLHGDMWFYNILYTKEKNCYFIDWEHSNQYMLFYDFFWFMQYEATYNQDFTYIDNYFTGVYDNFLKEGLEIFNLSFNKQDKLDYFIAFVLNVFSTRIIKSDENTKKSTYNQFSNLLEMIKEKYKNI</sequence>
<proteinExistence type="predicted"/>
<name>A0A4S4K227_ALKAL</name>
<evidence type="ECO:0000313" key="1">
    <source>
        <dbReference type="EMBL" id="THG91641.1"/>
    </source>
</evidence>
<dbReference type="InterPro" id="IPR011009">
    <property type="entry name" value="Kinase-like_dom_sf"/>
</dbReference>
<dbReference type="AlphaFoldDB" id="A0A4S4K227"/>
<dbReference type="RefSeq" id="WP_136445940.1">
    <property type="nucleotide sequence ID" value="NZ_JALP01000060.1"/>
</dbReference>
<reference evidence="1 2" key="1">
    <citation type="submission" date="2014-01" db="EMBL/GenBank/DDBJ databases">
        <title>Draft genome sequencing of Bacillus alcalophilus CGMCC 1.3604.</title>
        <authorList>
            <person name="Yang J."/>
            <person name="Diao L."/>
            <person name="Yang S."/>
        </authorList>
    </citation>
    <scope>NUCLEOTIDE SEQUENCE [LARGE SCALE GENOMIC DNA]</scope>
    <source>
        <strain evidence="1 2">CGMCC 1.3604</strain>
    </source>
</reference>